<dbReference type="InterPro" id="IPR038706">
    <property type="entry name" value="Type_VI_SciN-like_sf"/>
</dbReference>
<dbReference type="GeneID" id="70582246"/>
<feature type="signal peptide" evidence="1">
    <location>
        <begin position="1"/>
        <end position="25"/>
    </location>
</feature>
<keyword evidence="1" id="KW-0732">Signal</keyword>
<evidence type="ECO:0000313" key="3">
    <source>
        <dbReference type="Proteomes" id="UP000190834"/>
    </source>
</evidence>
<dbReference type="OrthoDB" id="5471061at2"/>
<protein>
    <submittedName>
        <fullName evidence="2">Type VI secretion system protein VasD</fullName>
    </submittedName>
</protein>
<dbReference type="PANTHER" id="PTHR37625:SF4">
    <property type="entry name" value="OUTER MEMBRANE LIPOPROTEIN"/>
    <property type="match status" value="1"/>
</dbReference>
<sequence length="151" mass="16908">MRPLIKFLPLLLTFLLLGCSIVNMAVDPYSNLNINAGHNINPDMNGRPSPVVVHIFELTSDTLFKSQGFFSLYENASEVLGPDMVSKTEISLSPGQSEHYRSSMKPGVEYIGVIVAFRDIENANWRKVIKVDRTGYNTYTLLLDELTLAIK</sequence>
<dbReference type="Gene3D" id="2.60.40.4150">
    <property type="entry name" value="Type VI secretion system, lipoprotein SciN"/>
    <property type="match status" value="1"/>
</dbReference>
<name>A0A1T4S6A6_VIBCI</name>
<dbReference type="Proteomes" id="UP000190834">
    <property type="component" value="Unassembled WGS sequence"/>
</dbReference>
<evidence type="ECO:0000313" key="2">
    <source>
        <dbReference type="EMBL" id="SKA23773.1"/>
    </source>
</evidence>
<dbReference type="NCBIfam" id="TIGR03352">
    <property type="entry name" value="VI_chp_3"/>
    <property type="match status" value="1"/>
</dbReference>
<dbReference type="Pfam" id="PF12790">
    <property type="entry name" value="T6SS-SciN"/>
    <property type="match status" value="1"/>
</dbReference>
<keyword evidence="3" id="KW-1185">Reference proteome</keyword>
<feature type="chain" id="PRO_5012029714" evidence="1">
    <location>
        <begin position="26"/>
        <end position="151"/>
    </location>
</feature>
<dbReference type="InterPro" id="IPR017734">
    <property type="entry name" value="T6SS_SciN"/>
</dbReference>
<evidence type="ECO:0000256" key="1">
    <source>
        <dbReference type="SAM" id="SignalP"/>
    </source>
</evidence>
<accession>A0A1T4S6A6</accession>
<gene>
    <name evidence="2" type="ORF">SAMN02745782_03046</name>
</gene>
<reference evidence="3" key="1">
    <citation type="submission" date="2017-02" db="EMBL/GenBank/DDBJ databases">
        <authorList>
            <person name="Varghese N."/>
            <person name="Submissions S."/>
        </authorList>
    </citation>
    <scope>NUCLEOTIDE SEQUENCE [LARGE SCALE GENOMIC DNA]</scope>
    <source>
        <strain evidence="3">DSM 19608</strain>
    </source>
</reference>
<dbReference type="AlphaFoldDB" id="A0A1T4S6A6"/>
<dbReference type="STRING" id="1123491.SAMN02745782_03046"/>
<dbReference type="PANTHER" id="PTHR37625">
    <property type="entry name" value="OUTER MEMBRANE LIPOPROTEIN-RELATED"/>
    <property type="match status" value="1"/>
</dbReference>
<dbReference type="RefSeq" id="WP_078927384.1">
    <property type="nucleotide sequence ID" value="NZ_FUXB01000019.1"/>
</dbReference>
<organism evidence="2 3">
    <name type="scientific">Vibrio cincinnatiensis DSM 19608</name>
    <dbReference type="NCBI Taxonomy" id="1123491"/>
    <lineage>
        <taxon>Bacteria</taxon>
        <taxon>Pseudomonadati</taxon>
        <taxon>Pseudomonadota</taxon>
        <taxon>Gammaproteobacteria</taxon>
        <taxon>Vibrionales</taxon>
        <taxon>Vibrionaceae</taxon>
        <taxon>Vibrio</taxon>
    </lineage>
</organism>
<proteinExistence type="predicted"/>
<dbReference type="EMBL" id="FUXB01000019">
    <property type="protein sequence ID" value="SKA23773.1"/>
    <property type="molecule type" value="Genomic_DNA"/>
</dbReference>
<dbReference type="PROSITE" id="PS51257">
    <property type="entry name" value="PROKAR_LIPOPROTEIN"/>
    <property type="match status" value="1"/>
</dbReference>